<feature type="region of interest" description="Disordered" evidence="1">
    <location>
        <begin position="1"/>
        <end position="27"/>
    </location>
</feature>
<name>A0A917ZXD9_9ACTN</name>
<dbReference type="SUPFAM" id="SSF46785">
    <property type="entry name" value="Winged helix' DNA-binding domain"/>
    <property type="match status" value="1"/>
</dbReference>
<dbReference type="Gene3D" id="1.10.10.10">
    <property type="entry name" value="Winged helix-like DNA-binding domain superfamily/Winged helix DNA-binding domain"/>
    <property type="match status" value="1"/>
</dbReference>
<feature type="compositionally biased region" description="Low complexity" evidence="1">
    <location>
        <begin position="1"/>
        <end position="12"/>
    </location>
</feature>
<keyword evidence="3" id="KW-1185">Reference proteome</keyword>
<dbReference type="InterPro" id="IPR036390">
    <property type="entry name" value="WH_DNA-bd_sf"/>
</dbReference>
<protein>
    <submittedName>
        <fullName evidence="2">Uncharacterized protein</fullName>
    </submittedName>
</protein>
<dbReference type="InterPro" id="IPR036388">
    <property type="entry name" value="WH-like_DNA-bd_sf"/>
</dbReference>
<proteinExistence type="predicted"/>
<dbReference type="RefSeq" id="WP_189135465.1">
    <property type="nucleotide sequence ID" value="NZ_BMMS01000044.1"/>
</dbReference>
<feature type="compositionally biased region" description="Basic and acidic residues" evidence="1">
    <location>
        <begin position="79"/>
        <end position="89"/>
    </location>
</feature>
<dbReference type="Proteomes" id="UP000641932">
    <property type="component" value="Unassembled WGS sequence"/>
</dbReference>
<dbReference type="EMBL" id="BMMS01000044">
    <property type="protein sequence ID" value="GGO99368.1"/>
    <property type="molecule type" value="Genomic_DNA"/>
</dbReference>
<feature type="compositionally biased region" description="Acidic residues" evidence="1">
    <location>
        <begin position="145"/>
        <end position="160"/>
    </location>
</feature>
<feature type="region of interest" description="Disordered" evidence="1">
    <location>
        <begin position="51"/>
        <end position="198"/>
    </location>
</feature>
<feature type="compositionally biased region" description="Polar residues" evidence="1">
    <location>
        <begin position="163"/>
        <end position="184"/>
    </location>
</feature>
<accession>A0A917ZXD9</accession>
<evidence type="ECO:0000313" key="3">
    <source>
        <dbReference type="Proteomes" id="UP000641932"/>
    </source>
</evidence>
<evidence type="ECO:0000313" key="2">
    <source>
        <dbReference type="EMBL" id="GGO99368.1"/>
    </source>
</evidence>
<comment type="caution">
    <text evidence="2">The sequence shown here is derived from an EMBL/GenBank/DDBJ whole genome shotgun (WGS) entry which is preliminary data.</text>
</comment>
<evidence type="ECO:0000256" key="1">
    <source>
        <dbReference type="SAM" id="MobiDB-lite"/>
    </source>
</evidence>
<reference evidence="2" key="2">
    <citation type="submission" date="2020-09" db="EMBL/GenBank/DDBJ databases">
        <authorList>
            <person name="Sun Q."/>
            <person name="Zhou Y."/>
        </authorList>
    </citation>
    <scope>NUCLEOTIDE SEQUENCE</scope>
    <source>
        <strain evidence="2">CGMCC 4.7201</strain>
    </source>
</reference>
<organism evidence="2 3">
    <name type="scientific">Wenjunlia tyrosinilytica</name>
    <dbReference type="NCBI Taxonomy" id="1544741"/>
    <lineage>
        <taxon>Bacteria</taxon>
        <taxon>Bacillati</taxon>
        <taxon>Actinomycetota</taxon>
        <taxon>Actinomycetes</taxon>
        <taxon>Kitasatosporales</taxon>
        <taxon>Streptomycetaceae</taxon>
        <taxon>Wenjunlia</taxon>
    </lineage>
</organism>
<sequence length="264" mass="27555">MSDTTTDRTPTLRPVPSPEPPAELTGSPAAIYTELRSLTEPATVTELALAAGTGRSTAGKALTTLEQRGLAVRIPGGHDGPRRTPDRWHAAAPTHETSRPENPSDGEPSGSHSEPPVSADQEGARAPQAPDGDNTDAAGARTAEEEQDCGLEDGAEDPAENDSGGSQNLPVPQSGAGRQTSQTEAIIPPGERKRLAPGGLRHLVIEHLQAHPGEAFTATRISRVIEKSSGAIANALVTLTRQGTTEQVTDKPRTYRLTASEVKG</sequence>
<reference evidence="2" key="1">
    <citation type="journal article" date="2014" name="Int. J. Syst. Evol. Microbiol.">
        <title>Complete genome sequence of Corynebacterium casei LMG S-19264T (=DSM 44701T), isolated from a smear-ripened cheese.</title>
        <authorList>
            <consortium name="US DOE Joint Genome Institute (JGI-PGF)"/>
            <person name="Walter F."/>
            <person name="Albersmeier A."/>
            <person name="Kalinowski J."/>
            <person name="Ruckert C."/>
        </authorList>
    </citation>
    <scope>NUCLEOTIDE SEQUENCE</scope>
    <source>
        <strain evidence="2">CGMCC 4.7201</strain>
    </source>
</reference>
<gene>
    <name evidence="2" type="ORF">GCM10012280_65660</name>
</gene>
<dbReference type="AlphaFoldDB" id="A0A917ZXD9"/>